<evidence type="ECO:0000256" key="4">
    <source>
        <dbReference type="ARBA" id="ARBA00022475"/>
    </source>
</evidence>
<organism evidence="11 12">
    <name type="scientific">Agrobacterium bohemicum</name>
    <dbReference type="NCBI Taxonomy" id="2052828"/>
    <lineage>
        <taxon>Bacteria</taxon>
        <taxon>Pseudomonadati</taxon>
        <taxon>Pseudomonadota</taxon>
        <taxon>Alphaproteobacteria</taxon>
        <taxon>Hyphomicrobiales</taxon>
        <taxon>Rhizobiaceae</taxon>
        <taxon>Rhizobium/Agrobacterium group</taxon>
        <taxon>Agrobacterium</taxon>
    </lineage>
</organism>
<comment type="subcellular location">
    <subcellularLocation>
        <location evidence="1">Cell inner membrane</location>
        <topology evidence="1">Peripheral membrane protein</topology>
    </subcellularLocation>
</comment>
<comment type="similarity">
    <text evidence="2">Belongs to the ABC transporter superfamily.</text>
</comment>
<dbReference type="EMBL" id="LNUW01000034">
    <property type="protein sequence ID" value="KXG85299.1"/>
    <property type="molecule type" value="Genomic_DNA"/>
</dbReference>
<evidence type="ECO:0000259" key="10">
    <source>
        <dbReference type="PROSITE" id="PS50893"/>
    </source>
</evidence>
<evidence type="ECO:0000256" key="5">
    <source>
        <dbReference type="ARBA" id="ARBA00022519"/>
    </source>
</evidence>
<keyword evidence="12" id="KW-1185">Reference proteome</keyword>
<dbReference type="Gene3D" id="3.40.50.300">
    <property type="entry name" value="P-loop containing nucleotide triphosphate hydrolases"/>
    <property type="match status" value="1"/>
</dbReference>
<keyword evidence="4" id="KW-1003">Cell membrane</keyword>
<protein>
    <submittedName>
        <fullName evidence="11">ABC transporter ATP-binding protein</fullName>
    </submittedName>
</protein>
<dbReference type="Proteomes" id="UP000070498">
    <property type="component" value="Unassembled WGS sequence"/>
</dbReference>
<evidence type="ECO:0000256" key="9">
    <source>
        <dbReference type="ARBA" id="ARBA00023136"/>
    </source>
</evidence>
<evidence type="ECO:0000256" key="6">
    <source>
        <dbReference type="ARBA" id="ARBA00022741"/>
    </source>
</evidence>
<dbReference type="Pfam" id="PF00005">
    <property type="entry name" value="ABC_tran"/>
    <property type="match status" value="1"/>
</dbReference>
<sequence>MSQPPLCRIENLSVTYAGAAHPALDTISLSLARHRSLAIIGESGSGKSTLARRLAGLLPANAATSGTVVWNAGAEVQTDTTFPRSGRDIGYVFQDPGASLNPVLTLGEQVAEGAVRHLGLSWKEALSHARDLLEQVQLPHPSALLKAYSHQLSGGQRQRVAIACAISARPNILIADEATSALDTITQAAITSLLDGLVRESGMTLVFITHDIALASSLADDIVVLKSGQLVEAGKATNVLSNPAHAYTKSLIAAHLDLSTPRLIESVP</sequence>
<evidence type="ECO:0000256" key="8">
    <source>
        <dbReference type="ARBA" id="ARBA00022967"/>
    </source>
</evidence>
<keyword evidence="8" id="KW-1278">Translocase</keyword>
<dbReference type="InterPro" id="IPR003593">
    <property type="entry name" value="AAA+_ATPase"/>
</dbReference>
<dbReference type="InterPro" id="IPR050388">
    <property type="entry name" value="ABC_Ni/Peptide_Import"/>
</dbReference>
<dbReference type="RefSeq" id="WP_067647047.1">
    <property type="nucleotide sequence ID" value="NZ_KQ961026.1"/>
</dbReference>
<evidence type="ECO:0000256" key="7">
    <source>
        <dbReference type="ARBA" id="ARBA00022840"/>
    </source>
</evidence>
<keyword evidence="9" id="KW-0472">Membrane</keyword>
<feature type="domain" description="ABC transporter" evidence="10">
    <location>
        <begin position="7"/>
        <end position="252"/>
    </location>
</feature>
<keyword evidence="3" id="KW-0813">Transport</keyword>
<evidence type="ECO:0000256" key="3">
    <source>
        <dbReference type="ARBA" id="ARBA00022448"/>
    </source>
</evidence>
<dbReference type="SUPFAM" id="SSF52540">
    <property type="entry name" value="P-loop containing nucleoside triphosphate hydrolases"/>
    <property type="match status" value="1"/>
</dbReference>
<keyword evidence="5" id="KW-0997">Cell inner membrane</keyword>
<name>A0A135P1P0_9HYPH</name>
<dbReference type="InterPro" id="IPR003439">
    <property type="entry name" value="ABC_transporter-like_ATP-bd"/>
</dbReference>
<dbReference type="GO" id="GO:0016887">
    <property type="term" value="F:ATP hydrolysis activity"/>
    <property type="evidence" value="ECO:0007669"/>
    <property type="project" value="InterPro"/>
</dbReference>
<dbReference type="SMART" id="SM00382">
    <property type="entry name" value="AAA"/>
    <property type="match status" value="1"/>
</dbReference>
<dbReference type="InterPro" id="IPR017871">
    <property type="entry name" value="ABC_transporter-like_CS"/>
</dbReference>
<keyword evidence="6" id="KW-0547">Nucleotide-binding</keyword>
<gene>
    <name evidence="11" type="ORF">ATO67_08830</name>
</gene>
<proteinExistence type="inferred from homology"/>
<reference evidence="11 12" key="1">
    <citation type="submission" date="2015-11" db="EMBL/GenBank/DDBJ databases">
        <title>Draft genome sequence of Agrobacterium sp. R89-1.</title>
        <authorList>
            <person name="Zahradnik J."/>
            <person name="Kyslikova E."/>
            <person name="Palyzova A."/>
            <person name="Kyslik P."/>
        </authorList>
    </citation>
    <scope>NUCLEOTIDE SEQUENCE [LARGE SCALE GENOMIC DNA]</scope>
    <source>
        <strain evidence="11 12">R89-1</strain>
    </source>
</reference>
<dbReference type="PROSITE" id="PS00211">
    <property type="entry name" value="ABC_TRANSPORTER_1"/>
    <property type="match status" value="1"/>
</dbReference>
<accession>A0A135P1P0</accession>
<comment type="caution">
    <text evidence="11">The sequence shown here is derived from an EMBL/GenBank/DDBJ whole genome shotgun (WGS) entry which is preliminary data.</text>
</comment>
<keyword evidence="7 11" id="KW-0067">ATP-binding</keyword>
<dbReference type="InterPro" id="IPR027417">
    <property type="entry name" value="P-loop_NTPase"/>
</dbReference>
<dbReference type="PROSITE" id="PS50893">
    <property type="entry name" value="ABC_TRANSPORTER_2"/>
    <property type="match status" value="1"/>
</dbReference>
<evidence type="ECO:0000313" key="11">
    <source>
        <dbReference type="EMBL" id="KXG85299.1"/>
    </source>
</evidence>
<dbReference type="STRING" id="2052828.ATO67_08830"/>
<evidence type="ECO:0000256" key="1">
    <source>
        <dbReference type="ARBA" id="ARBA00004417"/>
    </source>
</evidence>
<dbReference type="CDD" id="cd03257">
    <property type="entry name" value="ABC_NikE_OppD_transporters"/>
    <property type="match status" value="1"/>
</dbReference>
<dbReference type="AlphaFoldDB" id="A0A135P1P0"/>
<dbReference type="PANTHER" id="PTHR43297">
    <property type="entry name" value="OLIGOPEPTIDE TRANSPORT ATP-BINDING PROTEIN APPD"/>
    <property type="match status" value="1"/>
</dbReference>
<dbReference type="GO" id="GO:0005524">
    <property type="term" value="F:ATP binding"/>
    <property type="evidence" value="ECO:0007669"/>
    <property type="project" value="UniProtKB-KW"/>
</dbReference>
<evidence type="ECO:0000256" key="2">
    <source>
        <dbReference type="ARBA" id="ARBA00005417"/>
    </source>
</evidence>
<dbReference type="PANTHER" id="PTHR43297:SF14">
    <property type="entry name" value="ATPASE AAA-TYPE CORE DOMAIN-CONTAINING PROTEIN"/>
    <property type="match status" value="1"/>
</dbReference>
<evidence type="ECO:0000313" key="12">
    <source>
        <dbReference type="Proteomes" id="UP000070498"/>
    </source>
</evidence>
<dbReference type="GO" id="GO:0005886">
    <property type="term" value="C:plasma membrane"/>
    <property type="evidence" value="ECO:0007669"/>
    <property type="project" value="UniProtKB-SubCell"/>
</dbReference>